<sequence length="196" mass="21725">MNAENRFLEYLPQFNSSDPEFKKLFGDVSRPEFFITNINDINKGALYNSIEWHLRFQESAVSSSNLSNADGYFLKYWADLLNIQRPSGLDDPSFVSYILGTILSGECSITRIAEIFSSPLFTVLNSNEFGFASDLSATDVGICPPGPSTSFVSSVVTPDRLVTYVLTKDKSNFTLSLFTKLNRMVAAGTSVYFGVT</sequence>
<dbReference type="RefSeq" id="WP_010420233.1">
    <property type="nucleotide sequence ID" value="NZ_MCRM02000015.1"/>
</dbReference>
<dbReference type="EMBL" id="MCRM02000015">
    <property type="protein sequence ID" value="PNV74373.1"/>
    <property type="molecule type" value="Genomic_DNA"/>
</dbReference>
<organism evidence="1 2">
    <name type="scientific">Leptospira inadai serovar Lyme</name>
    <dbReference type="NCBI Taxonomy" id="293084"/>
    <lineage>
        <taxon>Bacteria</taxon>
        <taxon>Pseudomonadati</taxon>
        <taxon>Spirochaetota</taxon>
        <taxon>Spirochaetia</taxon>
        <taxon>Leptospirales</taxon>
        <taxon>Leptospiraceae</taxon>
        <taxon>Leptospira</taxon>
    </lineage>
</organism>
<protein>
    <submittedName>
        <fullName evidence="1">Uncharacterized protein</fullName>
    </submittedName>
</protein>
<gene>
    <name evidence="1" type="ORF">BES34_014410</name>
</gene>
<reference evidence="1" key="1">
    <citation type="submission" date="2018-01" db="EMBL/GenBank/DDBJ databases">
        <title>Genomic characterization of Leptospira inadai serogroup Lyme isolated from captured rat in Brazil and comparative analysis with human reference strain.</title>
        <authorList>
            <person name="Moreno L.Z."/>
            <person name="Loureiro A.P."/>
            <person name="Miraglia F."/>
            <person name="Kremer F.S."/>
            <person name="Eslabao M.R."/>
            <person name="Dellagostin O.A."/>
            <person name="Lilenbaum W."/>
            <person name="Moreno A.M."/>
        </authorList>
    </citation>
    <scope>NUCLEOTIDE SEQUENCE [LARGE SCALE GENOMIC DNA]</scope>
    <source>
        <strain evidence="1">M34/99</strain>
    </source>
</reference>
<proteinExistence type="predicted"/>
<comment type="caution">
    <text evidence="1">The sequence shown here is derived from an EMBL/GenBank/DDBJ whole genome shotgun (WGS) entry which is preliminary data.</text>
</comment>
<evidence type="ECO:0000313" key="1">
    <source>
        <dbReference type="EMBL" id="PNV74373.1"/>
    </source>
</evidence>
<name>A0ABX4YGI6_9LEPT</name>
<evidence type="ECO:0000313" key="2">
    <source>
        <dbReference type="Proteomes" id="UP000094669"/>
    </source>
</evidence>
<dbReference type="Proteomes" id="UP000094669">
    <property type="component" value="Unassembled WGS sequence"/>
</dbReference>
<keyword evidence="2" id="KW-1185">Reference proteome</keyword>
<accession>A0ABX4YGI6</accession>